<comment type="caution">
    <text evidence="4">The sequence shown here is derived from an EMBL/GenBank/DDBJ whole genome shotgun (WGS) entry which is preliminary data.</text>
</comment>
<dbReference type="Pfam" id="PF01709">
    <property type="entry name" value="Transcrip_reg"/>
    <property type="match status" value="1"/>
</dbReference>
<evidence type="ECO:0000313" key="5">
    <source>
        <dbReference type="Proteomes" id="UP000478052"/>
    </source>
</evidence>
<dbReference type="PANTHER" id="PTHR12532:SF0">
    <property type="entry name" value="TRANSLATIONAL ACTIVATOR OF CYTOCHROME C OXIDASE 1"/>
    <property type="match status" value="1"/>
</dbReference>
<dbReference type="AlphaFoldDB" id="A0A6G0YTF4"/>
<dbReference type="InterPro" id="IPR048300">
    <property type="entry name" value="TACO1_YebC-like_2nd/3rd_dom"/>
</dbReference>
<dbReference type="PANTHER" id="PTHR12532">
    <property type="entry name" value="TRANSLATIONAL ACTIVATOR OF CYTOCHROME C OXIDASE 1"/>
    <property type="match status" value="1"/>
</dbReference>
<comment type="similarity">
    <text evidence="1">Belongs to the TACO1 family.</text>
</comment>
<feature type="domain" description="TACO1/YebC-like N-terminal" evidence="3">
    <location>
        <begin position="29"/>
        <end position="62"/>
    </location>
</feature>
<keyword evidence="5" id="KW-1185">Reference proteome</keyword>
<dbReference type="SUPFAM" id="SSF75625">
    <property type="entry name" value="YebC-like"/>
    <property type="match status" value="2"/>
</dbReference>
<gene>
    <name evidence="4" type="ORF">FWK35_00026087</name>
</gene>
<dbReference type="InterPro" id="IPR049083">
    <property type="entry name" value="TACO1_YebC_N"/>
</dbReference>
<dbReference type="InterPro" id="IPR029072">
    <property type="entry name" value="YebC-like"/>
</dbReference>
<dbReference type="EMBL" id="VUJU01002475">
    <property type="protein sequence ID" value="KAF0761166.1"/>
    <property type="molecule type" value="Genomic_DNA"/>
</dbReference>
<dbReference type="GO" id="GO:0005739">
    <property type="term" value="C:mitochondrion"/>
    <property type="evidence" value="ECO:0007669"/>
    <property type="project" value="TreeGrafter"/>
</dbReference>
<dbReference type="Pfam" id="PF20772">
    <property type="entry name" value="TACO1_YebC_N"/>
    <property type="match status" value="1"/>
</dbReference>
<dbReference type="OrthoDB" id="2017544at2759"/>
<evidence type="ECO:0000256" key="1">
    <source>
        <dbReference type="ARBA" id="ARBA00008724"/>
    </source>
</evidence>
<sequence>MLRNTFFNVADLCRAALSNIVLKRNAGHNKWSNIKHIKGANDQQKSLLFARFSRQMKLAIRDYSFNNYVIESLKILLGYQQKLLACSLSSSLLTSQFHAVSTHHFQILCLGTLRRYVGSFGQPHISKEEIVPFPTCRVGFCIFLAQFLSEQNDSNPETNSKLASIIEIAKKNSMPKDTILNTLKTQSNSKADIHWHEIKGPRGSIILIQSLTENVRLLKQNLNTLVRKSGLAYCDSGAKHLFIHKGILIAKPSPDLTNAAEDCIEHAINAGAEEVETDSDDLEPGHYKVT</sequence>
<dbReference type="Gene3D" id="3.30.70.980">
    <property type="match status" value="1"/>
</dbReference>
<dbReference type="Gene3D" id="1.10.10.200">
    <property type="match status" value="2"/>
</dbReference>
<proteinExistence type="inferred from homology"/>
<evidence type="ECO:0000259" key="3">
    <source>
        <dbReference type="Pfam" id="PF20772"/>
    </source>
</evidence>
<dbReference type="InterPro" id="IPR002876">
    <property type="entry name" value="Transcrip_reg_TACO1-like"/>
</dbReference>
<protein>
    <submittedName>
        <fullName evidence="4">Translational activator of cytochrome c oxidase 1</fullName>
    </submittedName>
</protein>
<name>A0A6G0YTF4_APHCR</name>
<reference evidence="4 5" key="1">
    <citation type="submission" date="2019-08" db="EMBL/GenBank/DDBJ databases">
        <title>Whole genome of Aphis craccivora.</title>
        <authorList>
            <person name="Voronova N.V."/>
            <person name="Shulinski R.S."/>
            <person name="Bandarenka Y.V."/>
            <person name="Zhorov D.G."/>
            <person name="Warner D."/>
        </authorList>
    </citation>
    <scope>NUCLEOTIDE SEQUENCE [LARGE SCALE GENOMIC DNA]</scope>
    <source>
        <strain evidence="4">180601</strain>
        <tissue evidence="4">Whole Body</tissue>
    </source>
</reference>
<dbReference type="Proteomes" id="UP000478052">
    <property type="component" value="Unassembled WGS sequence"/>
</dbReference>
<dbReference type="InterPro" id="IPR026564">
    <property type="entry name" value="Transcrip_reg_TACO1-like_dom3"/>
</dbReference>
<dbReference type="InterPro" id="IPR017856">
    <property type="entry name" value="Integrase-like_N"/>
</dbReference>
<feature type="domain" description="TACO1/YebC-like second and third" evidence="2">
    <location>
        <begin position="196"/>
        <end position="281"/>
    </location>
</feature>
<evidence type="ECO:0000313" key="4">
    <source>
        <dbReference type="EMBL" id="KAF0761166.1"/>
    </source>
</evidence>
<organism evidence="4 5">
    <name type="scientific">Aphis craccivora</name>
    <name type="common">Cowpea aphid</name>
    <dbReference type="NCBI Taxonomy" id="307492"/>
    <lineage>
        <taxon>Eukaryota</taxon>
        <taxon>Metazoa</taxon>
        <taxon>Ecdysozoa</taxon>
        <taxon>Arthropoda</taxon>
        <taxon>Hexapoda</taxon>
        <taxon>Insecta</taxon>
        <taxon>Pterygota</taxon>
        <taxon>Neoptera</taxon>
        <taxon>Paraneoptera</taxon>
        <taxon>Hemiptera</taxon>
        <taxon>Sternorrhyncha</taxon>
        <taxon>Aphidomorpha</taxon>
        <taxon>Aphidoidea</taxon>
        <taxon>Aphididae</taxon>
        <taxon>Aphidini</taxon>
        <taxon>Aphis</taxon>
        <taxon>Aphis</taxon>
    </lineage>
</organism>
<evidence type="ECO:0000259" key="2">
    <source>
        <dbReference type="Pfam" id="PF01709"/>
    </source>
</evidence>
<accession>A0A6G0YTF4</accession>